<accession>A0A7J7IS08</accession>
<evidence type="ECO:0000313" key="3">
    <source>
        <dbReference type="Proteomes" id="UP000593567"/>
    </source>
</evidence>
<protein>
    <submittedName>
        <fullName evidence="2">Uncharacterized protein</fullName>
    </submittedName>
</protein>
<organism evidence="2 3">
    <name type="scientific">Bugula neritina</name>
    <name type="common">Brown bryozoan</name>
    <name type="synonym">Sertularia neritina</name>
    <dbReference type="NCBI Taxonomy" id="10212"/>
    <lineage>
        <taxon>Eukaryota</taxon>
        <taxon>Metazoa</taxon>
        <taxon>Spiralia</taxon>
        <taxon>Lophotrochozoa</taxon>
        <taxon>Bryozoa</taxon>
        <taxon>Gymnolaemata</taxon>
        <taxon>Cheilostomatida</taxon>
        <taxon>Flustrina</taxon>
        <taxon>Buguloidea</taxon>
        <taxon>Bugulidae</taxon>
        <taxon>Bugula</taxon>
    </lineage>
</organism>
<keyword evidence="3" id="KW-1185">Reference proteome</keyword>
<gene>
    <name evidence="2" type="ORF">EB796_024961</name>
</gene>
<feature type="region of interest" description="Disordered" evidence="1">
    <location>
        <begin position="281"/>
        <end position="313"/>
    </location>
</feature>
<evidence type="ECO:0000313" key="2">
    <source>
        <dbReference type="EMBL" id="KAF6016732.1"/>
    </source>
</evidence>
<name>A0A7J7IS08_BUGNE</name>
<dbReference type="EMBL" id="VXIV02003478">
    <property type="protein sequence ID" value="KAF6016732.1"/>
    <property type="molecule type" value="Genomic_DNA"/>
</dbReference>
<dbReference type="Proteomes" id="UP000593567">
    <property type="component" value="Unassembled WGS sequence"/>
</dbReference>
<evidence type="ECO:0000256" key="1">
    <source>
        <dbReference type="SAM" id="MobiDB-lite"/>
    </source>
</evidence>
<comment type="caution">
    <text evidence="2">The sequence shown here is derived from an EMBL/GenBank/DDBJ whole genome shotgun (WGS) entry which is preliminary data.</text>
</comment>
<dbReference type="AlphaFoldDB" id="A0A7J7IS08"/>
<reference evidence="2" key="1">
    <citation type="submission" date="2020-06" db="EMBL/GenBank/DDBJ databases">
        <title>Draft genome of Bugula neritina, a colonial animal packing powerful symbionts and potential medicines.</title>
        <authorList>
            <person name="Rayko M."/>
        </authorList>
    </citation>
    <scope>NUCLEOTIDE SEQUENCE [LARGE SCALE GENOMIC DNA]</scope>
    <source>
        <strain evidence="2">Kwan_BN1</strain>
    </source>
</reference>
<sequence>MCIVFGVAEVKEHYEVGDGHVVVPFVRLINIHTKKDVCPVLYLPPIYDSNVYVTPIVKDCQVEKESSTLVFHLKTSAKTIGYVVLKNKLKELQRIQIPPKTFVDKKVEVSYNSETLRGCIDVCASLITVNGLSSKPATKLWFNGQRLQKPGNAAPVTMAVPQQVSHTTAVSTHPVEVNEVEVDVEEGDLEADGTRTNAMAVHSEDVKVSCDINSWTIGDGVVTHGVHPNQDSGASDADIVSIAIAEAGIADDFKNCALYEKPVSSDLSLTEEINPRLCAVSTNPVDEDDGQLSLPGSAKEVGDQHPTQVEDAQKTKYELSYIALASDEPGEEEPYSCDSEGMQVSNLPTGFKNQLIPLAGSTLHSDPLLSQGSLAKLSLPLSPGLHHDIVWRNENCTNLPPGEELKQYGLTEATNDVDVTNEHPVSGNYTQQEVPSSMLDGSPAGQSLESGYLEDEFLDHPAYSEIIQKVSAGGVMMDEIYDGLEGFLDLDDDADTPNAAVETYGEVSVSITMIGCRSVFTCLGSPAVQYLESGYLEVSVGYIYYILSL</sequence>
<proteinExistence type="predicted"/>